<name>A0A4P7GQP7_9ACTN</name>
<feature type="region of interest" description="Disordered" evidence="1">
    <location>
        <begin position="1"/>
        <end position="22"/>
    </location>
</feature>
<evidence type="ECO:0000313" key="2">
    <source>
        <dbReference type="EMBL" id="QBR94483.1"/>
    </source>
</evidence>
<evidence type="ECO:0000313" key="3">
    <source>
        <dbReference type="Proteomes" id="UP000294894"/>
    </source>
</evidence>
<dbReference type="InterPro" id="IPR046732">
    <property type="entry name" value="DUF6624"/>
</dbReference>
<protein>
    <submittedName>
        <fullName evidence="2">Uncharacterized protein</fullName>
    </submittedName>
</protein>
<keyword evidence="3" id="KW-1185">Reference proteome</keyword>
<dbReference type="OrthoDB" id="22038at2"/>
<accession>A0A4P7GQP7</accession>
<dbReference type="Proteomes" id="UP000294894">
    <property type="component" value="Chromosome"/>
</dbReference>
<organism evidence="2 3">
    <name type="scientific">Nocardioides euryhalodurans</name>
    <dbReference type="NCBI Taxonomy" id="2518370"/>
    <lineage>
        <taxon>Bacteria</taxon>
        <taxon>Bacillati</taxon>
        <taxon>Actinomycetota</taxon>
        <taxon>Actinomycetes</taxon>
        <taxon>Propionibacteriales</taxon>
        <taxon>Nocardioidaceae</taxon>
        <taxon>Nocardioides</taxon>
    </lineage>
</organism>
<evidence type="ECO:0000256" key="1">
    <source>
        <dbReference type="SAM" id="MobiDB-lite"/>
    </source>
</evidence>
<feature type="region of interest" description="Disordered" evidence="1">
    <location>
        <begin position="95"/>
        <end position="131"/>
    </location>
</feature>
<dbReference type="Pfam" id="PF20329">
    <property type="entry name" value="DUF6624"/>
    <property type="match status" value="1"/>
</dbReference>
<sequence length="148" mass="16339">MAEQDQGERTSGAPLTDEQRTDRLREIVDEHGWPTYDLVGQEGEDAAWLIAQHSDLDPDFQAEALELLRAAVADGQASPGNLAYLEDRVRAGRGEPQLYGTQTGCTRKGTPAQPEIEDPEGLDERREAAGLPPYERYLRTMTRVCGQG</sequence>
<reference evidence="2 3" key="1">
    <citation type="submission" date="2019-03" db="EMBL/GenBank/DDBJ databases">
        <title>Three New Species of Nocardioides, Nocardioides euryhalodurans sp. nov., Nocardioides seonyuensis sp. nov. and Nocardioides eburneoflavus sp. nov., Iolated from Soil.</title>
        <authorList>
            <person name="Roh S.G."/>
            <person name="Lee C."/>
            <person name="Kim M.-K."/>
            <person name="Kim S.B."/>
        </authorList>
    </citation>
    <scope>NUCLEOTIDE SEQUENCE [LARGE SCALE GENOMIC DNA]</scope>
    <source>
        <strain evidence="2 3">MMS17-SY117</strain>
    </source>
</reference>
<dbReference type="KEGG" id="noy:EXE57_12515"/>
<gene>
    <name evidence="2" type="ORF">EXE57_12515</name>
</gene>
<proteinExistence type="predicted"/>
<dbReference type="EMBL" id="CP038267">
    <property type="protein sequence ID" value="QBR94483.1"/>
    <property type="molecule type" value="Genomic_DNA"/>
</dbReference>
<dbReference type="AlphaFoldDB" id="A0A4P7GQP7"/>